<protein>
    <submittedName>
        <fullName evidence="2">Uncharacterized protein</fullName>
    </submittedName>
</protein>
<dbReference type="EMBL" id="JAUSUH010000011">
    <property type="protein sequence ID" value="MDQ0349440.1"/>
    <property type="molecule type" value="Genomic_DNA"/>
</dbReference>
<feature type="region of interest" description="Disordered" evidence="1">
    <location>
        <begin position="1"/>
        <end position="66"/>
    </location>
</feature>
<sequence>MHRGHDHHHPDHGAGGHSHAEAHSHAHSNAHAHAHGHNHGHSPRPAAQWQTPHLPHTPEAGDHAPAEPDLDLVEKAFVEGFASASDPTSFLRLARVPFDAVTVEGTRVSLLRVETGETTDIGAVMPHLGGGSFRYDPLPAAMTSRRRTLRFVYFDGAAALPLTLAQVRALAQS</sequence>
<evidence type="ECO:0000256" key="1">
    <source>
        <dbReference type="SAM" id="MobiDB-lite"/>
    </source>
</evidence>
<dbReference type="RefSeq" id="WP_307063146.1">
    <property type="nucleotide sequence ID" value="NZ_JAUSUH010000011.1"/>
</dbReference>
<organism evidence="2 3">
    <name type="scientific">Ancylobacter vacuolatus</name>
    <dbReference type="NCBI Taxonomy" id="223389"/>
    <lineage>
        <taxon>Bacteria</taxon>
        <taxon>Pseudomonadati</taxon>
        <taxon>Pseudomonadota</taxon>
        <taxon>Alphaproteobacteria</taxon>
        <taxon>Hyphomicrobiales</taxon>
        <taxon>Xanthobacteraceae</taxon>
        <taxon>Ancylobacter</taxon>
    </lineage>
</organism>
<evidence type="ECO:0000313" key="3">
    <source>
        <dbReference type="Proteomes" id="UP001238467"/>
    </source>
</evidence>
<accession>A0ABU0DLY3</accession>
<reference evidence="2 3" key="1">
    <citation type="submission" date="2023-07" db="EMBL/GenBank/DDBJ databases">
        <title>Genomic Encyclopedia of Type Strains, Phase IV (KMG-IV): sequencing the most valuable type-strain genomes for metagenomic binning, comparative biology and taxonomic classification.</title>
        <authorList>
            <person name="Goeker M."/>
        </authorList>
    </citation>
    <scope>NUCLEOTIDE SEQUENCE [LARGE SCALE GENOMIC DNA]</scope>
    <source>
        <strain evidence="2 3">DSM 1277</strain>
    </source>
</reference>
<proteinExistence type="predicted"/>
<dbReference type="Proteomes" id="UP001238467">
    <property type="component" value="Unassembled WGS sequence"/>
</dbReference>
<name>A0ABU0DLY3_9HYPH</name>
<keyword evidence="3" id="KW-1185">Reference proteome</keyword>
<gene>
    <name evidence="2" type="ORF">J2S76_003888</name>
</gene>
<feature type="compositionally biased region" description="Basic and acidic residues" evidence="1">
    <location>
        <begin position="8"/>
        <end position="24"/>
    </location>
</feature>
<feature type="compositionally biased region" description="Basic residues" evidence="1">
    <location>
        <begin position="25"/>
        <end position="42"/>
    </location>
</feature>
<comment type="caution">
    <text evidence="2">The sequence shown here is derived from an EMBL/GenBank/DDBJ whole genome shotgun (WGS) entry which is preliminary data.</text>
</comment>
<evidence type="ECO:0000313" key="2">
    <source>
        <dbReference type="EMBL" id="MDQ0349440.1"/>
    </source>
</evidence>